<dbReference type="Proteomes" id="UP001208131">
    <property type="component" value="Unassembled WGS sequence"/>
</dbReference>
<keyword evidence="8" id="KW-1185">Reference proteome</keyword>
<dbReference type="SUPFAM" id="SSF55073">
    <property type="entry name" value="Nucleotide cyclase"/>
    <property type="match status" value="1"/>
</dbReference>
<sequence length="846" mass="97002">MDIQKTVLVVDDSTTNRSILCDILHSDYTVIQAENGIQALTKLKRQDKKVDAIILDIIMPEMDGYEFMNKIKQNKTLSQIPVIILTEKSDRDTEKKVLESGAWDFVPKPYDAEIIKLRLKNVIARSQVSLLKELNNVMNYDLLTEIYSKNKFFSASKALLKANPDKQFAFLRLDIDRFKLINSFFGTAYGDRLLKRVAKRIRDFAKTTECCTFGRIDADVFGIFTPYQGKEETVKQIEQAVEDMKKLSASYNIMIVYGVYVVTDRSLPISFMCDRAALAAKTVKGHYMKSYAFYDDKMRLSLENEQNIINEMSDALENHEFVPYYQPKYDVKTNKPVGAEALARWIHPTKGFISPGVFIPIFEKNGFISKLDFYIWECVCKQLKEWKDKGVPLFPVSVNVSRVNLYNPNLSKIIIELTKKYDVDPKYFNIEITESVYTDDNVMIDDITSQLRNNGFTILMDDFGSGYSSLNVLKDVQVDMLKMDMMFMFKAKYDGRAETIISSVIRMAKWLNIPVIAEGVDRAEQVEFLKSVGCDYIQGFYYSKPLPAADYEKLISDQEEQPVPENRTSVNDLLWGKGGGLLTYIDSIDQPATIYECFPNGTVVMVCSNKAFSQKYGYGSSIYGKLNVKNCIDSECKEKFTSSVNKAIESKDRAECVLSMHEINGKKHWFKTHLRFVSEMGVSSVLIAYFTDVTDMVLTDKRINDYKNYIQDEIDRKHKILIVSNNSDARCQLEEILSQENTVFTAETIQAGKKLLLNEDIDLIYFDIQLISKDDEFPLDIDERRLPVIAITQAHGVLKGMTKLKNRVSDFVMKPYIDELVRLRTTNLIKINISGSANEKYFSRTK</sequence>
<evidence type="ECO:0000256" key="1">
    <source>
        <dbReference type="ARBA" id="ARBA00018672"/>
    </source>
</evidence>
<feature type="modified residue" description="4-aspartylphosphate" evidence="3">
    <location>
        <position position="767"/>
    </location>
</feature>
<feature type="domain" description="Response regulatory" evidence="4">
    <location>
        <begin position="719"/>
        <end position="829"/>
    </location>
</feature>
<reference evidence="7 8" key="1">
    <citation type="journal article" date="2021" name="ISME Commun">
        <title>Automated analysis of genomic sequences facilitates high-throughput and comprehensive description of bacteria.</title>
        <authorList>
            <person name="Hitch T.C.A."/>
        </authorList>
    </citation>
    <scope>NUCLEOTIDE SEQUENCE [LARGE SCALE GENOMIC DNA]</scope>
    <source>
        <strain evidence="7 8">Sanger_31</strain>
    </source>
</reference>
<evidence type="ECO:0000259" key="6">
    <source>
        <dbReference type="PROSITE" id="PS50887"/>
    </source>
</evidence>
<dbReference type="EMBL" id="JAOQJZ010000005">
    <property type="protein sequence ID" value="MCU6705579.1"/>
    <property type="molecule type" value="Genomic_DNA"/>
</dbReference>
<dbReference type="PROSITE" id="PS50110">
    <property type="entry name" value="RESPONSE_REGULATORY"/>
    <property type="match status" value="2"/>
</dbReference>
<organism evidence="7 8">
    <name type="scientific">Hominimerdicola aceti</name>
    <dbReference type="NCBI Taxonomy" id="2981726"/>
    <lineage>
        <taxon>Bacteria</taxon>
        <taxon>Bacillati</taxon>
        <taxon>Bacillota</taxon>
        <taxon>Clostridia</taxon>
        <taxon>Eubacteriales</taxon>
        <taxon>Oscillospiraceae</taxon>
        <taxon>Hominimerdicola</taxon>
    </lineage>
</organism>
<feature type="modified residue" description="4-aspartylphosphate" evidence="3">
    <location>
        <position position="56"/>
    </location>
</feature>
<dbReference type="InterPro" id="IPR050706">
    <property type="entry name" value="Cyclic-di-GMP_PDE-like"/>
</dbReference>
<dbReference type="Gene3D" id="3.30.70.270">
    <property type="match status" value="1"/>
</dbReference>
<dbReference type="GO" id="GO:0000160">
    <property type="term" value="P:phosphorelay signal transduction system"/>
    <property type="evidence" value="ECO:0007669"/>
    <property type="project" value="InterPro"/>
</dbReference>
<dbReference type="SUPFAM" id="SSF52172">
    <property type="entry name" value="CheY-like"/>
    <property type="match status" value="2"/>
</dbReference>
<proteinExistence type="predicted"/>
<dbReference type="InterPro" id="IPR001789">
    <property type="entry name" value="Sig_transdc_resp-reg_receiver"/>
</dbReference>
<dbReference type="InterPro" id="IPR011006">
    <property type="entry name" value="CheY-like_superfamily"/>
</dbReference>
<dbReference type="PROSITE" id="PS50883">
    <property type="entry name" value="EAL"/>
    <property type="match status" value="1"/>
</dbReference>
<dbReference type="AlphaFoldDB" id="A0AAE3IHK1"/>
<dbReference type="SMART" id="SM00267">
    <property type="entry name" value="GGDEF"/>
    <property type="match status" value="1"/>
</dbReference>
<dbReference type="PROSITE" id="PS50887">
    <property type="entry name" value="GGDEF"/>
    <property type="match status" value="1"/>
</dbReference>
<dbReference type="InterPro" id="IPR001633">
    <property type="entry name" value="EAL_dom"/>
</dbReference>
<protein>
    <recommendedName>
        <fullName evidence="1">Stage 0 sporulation protein A homolog</fullName>
    </recommendedName>
</protein>
<keyword evidence="3" id="KW-0597">Phosphoprotein</keyword>
<dbReference type="InterPro" id="IPR043128">
    <property type="entry name" value="Rev_trsase/Diguanyl_cyclase"/>
</dbReference>
<dbReference type="SUPFAM" id="SSF141868">
    <property type="entry name" value="EAL domain-like"/>
    <property type="match status" value="1"/>
</dbReference>
<dbReference type="InterPro" id="IPR000160">
    <property type="entry name" value="GGDEF_dom"/>
</dbReference>
<feature type="domain" description="Response regulatory" evidence="4">
    <location>
        <begin position="6"/>
        <end position="123"/>
    </location>
</feature>
<evidence type="ECO:0000256" key="3">
    <source>
        <dbReference type="PROSITE-ProRule" id="PRU00169"/>
    </source>
</evidence>
<comment type="caution">
    <text evidence="7">The sequence shown here is derived from an EMBL/GenBank/DDBJ whole genome shotgun (WGS) entry which is preliminary data.</text>
</comment>
<dbReference type="InterPro" id="IPR029787">
    <property type="entry name" value="Nucleotide_cyclase"/>
</dbReference>
<dbReference type="PANTHER" id="PTHR33121">
    <property type="entry name" value="CYCLIC DI-GMP PHOSPHODIESTERASE PDEF"/>
    <property type="match status" value="1"/>
</dbReference>
<dbReference type="SMART" id="SM00052">
    <property type="entry name" value="EAL"/>
    <property type="match status" value="1"/>
</dbReference>
<dbReference type="PANTHER" id="PTHR33121:SF71">
    <property type="entry name" value="OXYGEN SENSOR PROTEIN DOSP"/>
    <property type="match status" value="1"/>
</dbReference>
<evidence type="ECO:0000259" key="5">
    <source>
        <dbReference type="PROSITE" id="PS50883"/>
    </source>
</evidence>
<dbReference type="CDD" id="cd01949">
    <property type="entry name" value="GGDEF"/>
    <property type="match status" value="1"/>
</dbReference>
<dbReference type="InterPro" id="IPR035919">
    <property type="entry name" value="EAL_sf"/>
</dbReference>
<dbReference type="CDD" id="cd01948">
    <property type="entry name" value="EAL"/>
    <property type="match status" value="1"/>
</dbReference>
<dbReference type="Gene3D" id="3.40.50.2300">
    <property type="match status" value="2"/>
</dbReference>
<dbReference type="CDD" id="cd00156">
    <property type="entry name" value="REC"/>
    <property type="match status" value="1"/>
</dbReference>
<feature type="domain" description="GGDEF" evidence="6">
    <location>
        <begin position="166"/>
        <end position="296"/>
    </location>
</feature>
<evidence type="ECO:0000256" key="2">
    <source>
        <dbReference type="ARBA" id="ARBA00024867"/>
    </source>
</evidence>
<dbReference type="Pfam" id="PF00563">
    <property type="entry name" value="EAL"/>
    <property type="match status" value="1"/>
</dbReference>
<feature type="domain" description="EAL" evidence="5">
    <location>
        <begin position="305"/>
        <end position="559"/>
    </location>
</feature>
<dbReference type="GO" id="GO:0071111">
    <property type="term" value="F:cyclic-guanylate-specific phosphodiesterase activity"/>
    <property type="evidence" value="ECO:0007669"/>
    <property type="project" value="InterPro"/>
</dbReference>
<dbReference type="Pfam" id="PF00990">
    <property type="entry name" value="GGDEF"/>
    <property type="match status" value="1"/>
</dbReference>
<evidence type="ECO:0000259" key="4">
    <source>
        <dbReference type="PROSITE" id="PS50110"/>
    </source>
</evidence>
<dbReference type="NCBIfam" id="TIGR00254">
    <property type="entry name" value="GGDEF"/>
    <property type="match status" value="1"/>
</dbReference>
<dbReference type="Gene3D" id="3.20.20.450">
    <property type="entry name" value="EAL domain"/>
    <property type="match status" value="1"/>
</dbReference>
<accession>A0AAE3IHK1</accession>
<comment type="function">
    <text evidence="2">May play the central regulatory role in sporulation. It may be an element of the effector pathway responsible for the activation of sporulation genes in response to nutritional stress. Spo0A may act in concert with spo0H (a sigma factor) to control the expression of some genes that are critical to the sporulation process.</text>
</comment>
<name>A0AAE3IHK1_9FIRM</name>
<dbReference type="SMART" id="SM00448">
    <property type="entry name" value="REC"/>
    <property type="match status" value="2"/>
</dbReference>
<gene>
    <name evidence="7" type="ORF">OCV57_06520</name>
</gene>
<dbReference type="Pfam" id="PF00072">
    <property type="entry name" value="Response_reg"/>
    <property type="match status" value="1"/>
</dbReference>
<evidence type="ECO:0000313" key="7">
    <source>
        <dbReference type="EMBL" id="MCU6705579.1"/>
    </source>
</evidence>
<dbReference type="RefSeq" id="WP_267300878.1">
    <property type="nucleotide sequence ID" value="NZ_JAOQJZ010000005.1"/>
</dbReference>
<evidence type="ECO:0000313" key="8">
    <source>
        <dbReference type="Proteomes" id="UP001208131"/>
    </source>
</evidence>